<accession>Q07JA0</accession>
<proteinExistence type="predicted"/>
<name>Q07JA0_RHOP5</name>
<dbReference type="AlphaFoldDB" id="Q07JA0"/>
<dbReference type="EMBL" id="CP000463">
    <property type="protein sequence ID" value="ABJ07984.1"/>
    <property type="molecule type" value="Genomic_DNA"/>
</dbReference>
<dbReference type="KEGG" id="rpe:RPE_4058"/>
<dbReference type="STRING" id="316055.RPE_4058"/>
<dbReference type="HOGENOM" id="CLU_1559698_0_0_5"/>
<organism evidence="1">
    <name type="scientific">Rhodopseudomonas palustris (strain BisA53)</name>
    <dbReference type="NCBI Taxonomy" id="316055"/>
    <lineage>
        <taxon>Bacteria</taxon>
        <taxon>Pseudomonadati</taxon>
        <taxon>Pseudomonadota</taxon>
        <taxon>Alphaproteobacteria</taxon>
        <taxon>Hyphomicrobiales</taxon>
        <taxon>Nitrobacteraceae</taxon>
        <taxon>Rhodopseudomonas</taxon>
    </lineage>
</organism>
<evidence type="ECO:0000313" key="1">
    <source>
        <dbReference type="EMBL" id="ABJ07984.1"/>
    </source>
</evidence>
<sequence>MARCDVGTKPSPYRAARTRGRHMFDLTSAEDFYAALVSDFDDLMAEPHSSRRALHCSMTAYHLHEWVWGDWLKRDKATKDTLGIRDFASYVKWLNASCFWFRFVEGLANGGKHFDRDRGFETYRVAALPFALDQPNAGVWDGPVRYVSGSLPVGGNGEGYLVIDIGEAAGETRWLPATHVIEAVVRFWRDLFRKYRHSETLPVSRHHVD</sequence>
<reference evidence="1" key="1">
    <citation type="submission" date="2006-09" db="EMBL/GenBank/DDBJ databases">
        <title>Complete sequence of Rhodopseudomonas palustris BisA53.</title>
        <authorList>
            <consortium name="US DOE Joint Genome Institute"/>
            <person name="Copeland A."/>
            <person name="Lucas S."/>
            <person name="Lapidus A."/>
            <person name="Barry K."/>
            <person name="Detter J.C."/>
            <person name="Glavina del Rio T."/>
            <person name="Hammon N."/>
            <person name="Israni S."/>
            <person name="Dalin E."/>
            <person name="Tice H."/>
            <person name="Pitluck S."/>
            <person name="Chain P."/>
            <person name="Malfatti S."/>
            <person name="Shin M."/>
            <person name="Vergez L."/>
            <person name="Schmutz J."/>
            <person name="Larimer F."/>
            <person name="Land M."/>
            <person name="Hauser L."/>
            <person name="Pelletier D.A."/>
            <person name="Kyrpides N."/>
            <person name="Kim E."/>
            <person name="Harwood C.S."/>
            <person name="Oda Y."/>
            <person name="Richardson P."/>
        </authorList>
    </citation>
    <scope>NUCLEOTIDE SEQUENCE [LARGE SCALE GENOMIC DNA]</scope>
    <source>
        <strain evidence="1">BisA53</strain>
    </source>
</reference>
<gene>
    <name evidence="1" type="ordered locus">RPE_4058</name>
</gene>
<protein>
    <submittedName>
        <fullName evidence="1">Uncharacterized protein</fullName>
    </submittedName>
</protein>